<dbReference type="CDD" id="cd02227">
    <property type="entry name" value="cupin_TM1112-like"/>
    <property type="match status" value="1"/>
</dbReference>
<evidence type="ECO:0000313" key="3">
    <source>
        <dbReference type="Proteomes" id="UP000634530"/>
    </source>
</evidence>
<dbReference type="Pfam" id="PF05899">
    <property type="entry name" value="Cupin_3"/>
    <property type="match status" value="1"/>
</dbReference>
<dbReference type="RefSeq" id="WP_186688303.1">
    <property type="nucleotide sequence ID" value="NZ_CP077093.1"/>
</dbReference>
<dbReference type="SUPFAM" id="SSF51182">
    <property type="entry name" value="RmlC-like cupins"/>
    <property type="match status" value="1"/>
</dbReference>
<dbReference type="InterPro" id="IPR011051">
    <property type="entry name" value="RmlC_Cupin_sf"/>
</dbReference>
<dbReference type="PANTHER" id="PTHR40943:SF1">
    <property type="entry name" value="CYTOPLASMIC PROTEIN"/>
    <property type="match status" value="1"/>
</dbReference>
<protein>
    <submittedName>
        <fullName evidence="2">Cupin domain-containing protein</fullName>
    </submittedName>
</protein>
<dbReference type="Gene3D" id="2.60.120.10">
    <property type="entry name" value="Jelly Rolls"/>
    <property type="match status" value="1"/>
</dbReference>
<keyword evidence="3" id="KW-1185">Reference proteome</keyword>
<feature type="domain" description="(S)-ureidoglycine aminohydrolase cupin" evidence="1">
    <location>
        <begin position="45"/>
        <end position="111"/>
    </location>
</feature>
<name>A0A9E6PQK5_9PSED</name>
<reference evidence="2 3" key="2">
    <citation type="journal article" date="2021" name="Microorganisms">
        <title>The Ever-Expanding Pseudomonas Genus: Description of 43 New Species and Partition of the Pseudomonas putida Group.</title>
        <authorList>
            <person name="Girard L."/>
            <person name="Lood C."/>
            <person name="Hofte M."/>
            <person name="Vandamme P."/>
            <person name="Rokni-Zadeh H."/>
            <person name="van Noort V."/>
            <person name="Lavigne R."/>
            <person name="De Mot R."/>
        </authorList>
    </citation>
    <scope>NUCLEOTIDE SEQUENCE [LARGE SCALE GENOMIC DNA]</scope>
    <source>
        <strain evidence="2 3">RW8P3</strain>
    </source>
</reference>
<sequence>MTPIVTRLAANTAFSLSTPVAQPLGEPISQTRTAASQALENPNVAFGIWECTPGTWRRQVLQAEYSYFISGQGIFTPDEGEAVQFQAGDAIYFAPKTTGVWDIRETVTKHYFIVG</sequence>
<dbReference type="InterPro" id="IPR008579">
    <property type="entry name" value="UGlyAH_Cupin_dom"/>
</dbReference>
<dbReference type="PANTHER" id="PTHR40943">
    <property type="entry name" value="CYTOPLASMIC PROTEIN-RELATED"/>
    <property type="match status" value="1"/>
</dbReference>
<dbReference type="Proteomes" id="UP000634530">
    <property type="component" value="Chromosome"/>
</dbReference>
<reference evidence="2 3" key="1">
    <citation type="journal article" date="2020" name="Microorganisms">
        <title>Reliable Identification of Environmental Pseudomonas Isolates Using the rpoD Gene.</title>
        <authorList>
            <consortium name="The Broad Institute Genome Sequencing Platform"/>
            <person name="Girard L."/>
            <person name="Lood C."/>
            <person name="Rokni-Zadeh H."/>
            <person name="van Noort V."/>
            <person name="Lavigne R."/>
            <person name="De Mot R."/>
        </authorList>
    </citation>
    <scope>NUCLEOTIDE SEQUENCE [LARGE SCALE GENOMIC DNA]</scope>
    <source>
        <strain evidence="2 3">RW8P3</strain>
    </source>
</reference>
<dbReference type="InterPro" id="IPR014710">
    <property type="entry name" value="RmlC-like_jellyroll"/>
</dbReference>
<proteinExistence type="predicted"/>
<evidence type="ECO:0000259" key="1">
    <source>
        <dbReference type="Pfam" id="PF05899"/>
    </source>
</evidence>
<evidence type="ECO:0000313" key="2">
    <source>
        <dbReference type="EMBL" id="QXI30950.1"/>
    </source>
</evidence>
<organism evidence="2 3">
    <name type="scientific">Pseudomonas vanderleydeniana</name>
    <dbReference type="NCBI Taxonomy" id="2745495"/>
    <lineage>
        <taxon>Bacteria</taxon>
        <taxon>Pseudomonadati</taxon>
        <taxon>Pseudomonadota</taxon>
        <taxon>Gammaproteobacteria</taxon>
        <taxon>Pseudomonadales</taxon>
        <taxon>Pseudomonadaceae</taxon>
        <taxon>Pseudomonas</taxon>
    </lineage>
</organism>
<gene>
    <name evidence="2" type="ORF">HU752_013845</name>
</gene>
<accession>A0A9E6PQK5</accession>
<dbReference type="KEGG" id="pvw:HU752_013845"/>
<dbReference type="EMBL" id="CP077093">
    <property type="protein sequence ID" value="QXI30950.1"/>
    <property type="molecule type" value="Genomic_DNA"/>
</dbReference>
<dbReference type="AlphaFoldDB" id="A0A9E6PQK5"/>